<evidence type="ECO:0000256" key="1">
    <source>
        <dbReference type="SAM" id="SignalP"/>
    </source>
</evidence>
<feature type="signal peptide" evidence="1">
    <location>
        <begin position="1"/>
        <end position="29"/>
    </location>
</feature>
<organism evidence="3 4">
    <name type="scientific">Triticum turgidum subsp. durum</name>
    <name type="common">Durum wheat</name>
    <name type="synonym">Triticum durum</name>
    <dbReference type="NCBI Taxonomy" id="4567"/>
    <lineage>
        <taxon>Eukaryota</taxon>
        <taxon>Viridiplantae</taxon>
        <taxon>Streptophyta</taxon>
        <taxon>Embryophyta</taxon>
        <taxon>Tracheophyta</taxon>
        <taxon>Spermatophyta</taxon>
        <taxon>Magnoliopsida</taxon>
        <taxon>Liliopsida</taxon>
        <taxon>Poales</taxon>
        <taxon>Poaceae</taxon>
        <taxon>BOP clade</taxon>
        <taxon>Pooideae</taxon>
        <taxon>Triticodae</taxon>
        <taxon>Triticeae</taxon>
        <taxon>Triticinae</taxon>
        <taxon>Triticum</taxon>
    </lineage>
</organism>
<dbReference type="Gene3D" id="3.40.30.10">
    <property type="entry name" value="Glutaredoxin"/>
    <property type="match status" value="1"/>
</dbReference>
<evidence type="ECO:0000313" key="4">
    <source>
        <dbReference type="Proteomes" id="UP000324705"/>
    </source>
</evidence>
<evidence type="ECO:0000313" key="3">
    <source>
        <dbReference type="EMBL" id="VAI80576.1"/>
    </source>
</evidence>
<feature type="chain" id="PRO_5040177356" description="Glutaredoxin domain-containing protein" evidence="1">
    <location>
        <begin position="30"/>
        <end position="243"/>
    </location>
</feature>
<dbReference type="GO" id="GO:0015038">
    <property type="term" value="F:glutathione disulfide oxidoreductase activity"/>
    <property type="evidence" value="ECO:0007669"/>
    <property type="project" value="TreeGrafter"/>
</dbReference>
<dbReference type="PROSITE" id="PS51354">
    <property type="entry name" value="GLUTAREDOXIN_2"/>
    <property type="match status" value="1"/>
</dbReference>
<dbReference type="CDD" id="cd03419">
    <property type="entry name" value="GRX_GRXh_1_2_like"/>
    <property type="match status" value="1"/>
</dbReference>
<dbReference type="InterPro" id="IPR036249">
    <property type="entry name" value="Thioredoxin-like_sf"/>
</dbReference>
<keyword evidence="1" id="KW-0732">Signal</keyword>
<feature type="domain" description="Glutaredoxin" evidence="2">
    <location>
        <begin position="162"/>
        <end position="215"/>
    </location>
</feature>
<evidence type="ECO:0000259" key="2">
    <source>
        <dbReference type="Pfam" id="PF00462"/>
    </source>
</evidence>
<dbReference type="GO" id="GO:0005737">
    <property type="term" value="C:cytoplasm"/>
    <property type="evidence" value="ECO:0007669"/>
    <property type="project" value="TreeGrafter"/>
</dbReference>
<dbReference type="PANTHER" id="PTHR45694:SF5">
    <property type="entry name" value="GLUTAREDOXIN 2"/>
    <property type="match status" value="1"/>
</dbReference>
<protein>
    <recommendedName>
        <fullName evidence="2">Glutaredoxin domain-containing protein</fullName>
    </recommendedName>
</protein>
<dbReference type="EMBL" id="LT934123">
    <property type="protein sequence ID" value="VAI80576.1"/>
    <property type="molecule type" value="Genomic_DNA"/>
</dbReference>
<dbReference type="Pfam" id="PF00462">
    <property type="entry name" value="Glutaredoxin"/>
    <property type="match status" value="1"/>
</dbReference>
<gene>
    <name evidence="3" type="ORF">TRITD_7Av1G257950</name>
</gene>
<proteinExistence type="predicted"/>
<dbReference type="Gramene" id="TRITD7Av1G257950.2">
    <property type="protein sequence ID" value="TRITD7Av1G257950.2"/>
    <property type="gene ID" value="TRITD7Av1G257950"/>
</dbReference>
<sequence>MASTTFRRFGVAAAAAAFIALAAFGSASASKTAFVKSTVKAHDVVIFSKSYCPSPGGQKNPSSIKKNETRVQSIQSYKIIETNQGKLKAEETCSITPLHQTKAETDFCGKHALLQNSQQTQIIIASQLHSGDVGEHHLVKYLNVNTCEEHMAMRGGTDMVRYCKRAKAVFKELELKKDPYVVELDQREDGGEIQDALSDMVGRRTVPQVFIRGKHLGGSDDTVDAYESGELAKLLNISVKDDL</sequence>
<dbReference type="SUPFAM" id="SSF52833">
    <property type="entry name" value="Thioredoxin-like"/>
    <property type="match status" value="1"/>
</dbReference>
<reference evidence="3 4" key="1">
    <citation type="submission" date="2017-09" db="EMBL/GenBank/DDBJ databases">
        <authorList>
            <consortium name="International Durum Wheat Genome Sequencing Consortium (IDWGSC)"/>
            <person name="Milanesi L."/>
        </authorList>
    </citation>
    <scope>NUCLEOTIDE SEQUENCE [LARGE SCALE GENOMIC DNA]</scope>
    <source>
        <strain evidence="4">cv. Svevo</strain>
    </source>
</reference>
<name>A0A9R0ZNY4_TRITD</name>
<dbReference type="Proteomes" id="UP000324705">
    <property type="component" value="Chromosome 7A"/>
</dbReference>
<accession>A0A9R0ZNY4</accession>
<dbReference type="GO" id="GO:0034599">
    <property type="term" value="P:cellular response to oxidative stress"/>
    <property type="evidence" value="ECO:0007669"/>
    <property type="project" value="TreeGrafter"/>
</dbReference>
<dbReference type="PANTHER" id="PTHR45694">
    <property type="entry name" value="GLUTAREDOXIN 2"/>
    <property type="match status" value="1"/>
</dbReference>
<dbReference type="AlphaFoldDB" id="A0A9R0ZNY4"/>
<dbReference type="InterPro" id="IPR002109">
    <property type="entry name" value="Glutaredoxin"/>
</dbReference>
<keyword evidence="4" id="KW-1185">Reference proteome</keyword>